<evidence type="ECO:0000313" key="2">
    <source>
        <dbReference type="Proteomes" id="UP000265882"/>
    </source>
</evidence>
<accession>A0A3A4NBX2</accession>
<dbReference type="Gene3D" id="3.40.50.2000">
    <property type="entry name" value="Glycogen Phosphorylase B"/>
    <property type="match status" value="2"/>
</dbReference>
<dbReference type="Proteomes" id="UP000265882">
    <property type="component" value="Unassembled WGS sequence"/>
</dbReference>
<evidence type="ECO:0000313" key="1">
    <source>
        <dbReference type="EMBL" id="RJP16125.1"/>
    </source>
</evidence>
<reference evidence="1 2" key="1">
    <citation type="journal article" date="2017" name="ISME J.">
        <title>Energy and carbon metabolisms in a deep terrestrial subsurface fluid microbial community.</title>
        <authorList>
            <person name="Momper L."/>
            <person name="Jungbluth S.P."/>
            <person name="Lee M.D."/>
            <person name="Amend J.P."/>
        </authorList>
    </citation>
    <scope>NUCLEOTIDE SEQUENCE [LARGE SCALE GENOMIC DNA]</scope>
    <source>
        <strain evidence="1">SURF_5</strain>
    </source>
</reference>
<comment type="caution">
    <text evidence="1">The sequence shown here is derived from an EMBL/GenBank/DDBJ whole genome shotgun (WGS) entry which is preliminary data.</text>
</comment>
<sequence length="512" mass="59025">MNMLFQKKNNNKKPLTVGIGHFWIGKRDGVNVVIMRNVESLLKLHPEIKISLFGRLGGNWEEFATSIPNNITYLNIDEFDPDYRIPGLDHKSVSEQKIQDYIWQGTNILEILIEKLKPIDVVLAENLGIGIHPAVTYAFYLYLRYCQQHHPRKRIFYRAHDFLQQRAKNFENLKKFHDAEIPLIPNWHEVIYPNYPNLGYITINKSDISRLIEHGIDRERVAYVPNCIDEGLLVDDDEHKNLRTRMIERVGAAPDVRFILYPVRCVERKNVEEAIFHTRLLNVISERNLEIRRTRLSGKFHLLVGIRPENGDDLAYAEQIEQFCRVNDLPCTIGIQDLVSFERKADGTGNGYVQYSIGDAYNMADIIITTSYLEGFGFAFIEPWYLGKVVIGRNIANITQDFQRAGVNLDHLYNVLRVDGQDYHSIGYQDRTSIGLGRRLKTILHLSDLSFVRKVIEANEHSIHAMMSLLDADRACPLINSNREVVASTYSPAKVGEQLWEVLTNLPLRPSR</sequence>
<name>A0A3A4NBX2_ABYX5</name>
<evidence type="ECO:0008006" key="3">
    <source>
        <dbReference type="Google" id="ProtNLM"/>
    </source>
</evidence>
<gene>
    <name evidence="1" type="ORF">C4520_19110</name>
</gene>
<organism evidence="1 2">
    <name type="scientific">Abyssobacteria bacterium (strain SURF_5)</name>
    <dbReference type="NCBI Taxonomy" id="2093360"/>
    <lineage>
        <taxon>Bacteria</taxon>
        <taxon>Pseudomonadati</taxon>
        <taxon>Candidatus Hydrogenedentota</taxon>
        <taxon>Candidatus Abyssobacteria</taxon>
    </lineage>
</organism>
<dbReference type="SUPFAM" id="SSF53756">
    <property type="entry name" value="UDP-Glycosyltransferase/glycogen phosphorylase"/>
    <property type="match status" value="1"/>
</dbReference>
<proteinExistence type="predicted"/>
<protein>
    <recommendedName>
        <fullName evidence="3">Glycosyltransferase family 1 protein</fullName>
    </recommendedName>
</protein>
<dbReference type="EMBL" id="QZKU01000128">
    <property type="protein sequence ID" value="RJP16125.1"/>
    <property type="molecule type" value="Genomic_DNA"/>
</dbReference>
<dbReference type="AlphaFoldDB" id="A0A3A4NBX2"/>